<dbReference type="SMART" id="SM01302">
    <property type="entry name" value="Raptor_N"/>
    <property type="match status" value="1"/>
</dbReference>
<dbReference type="Pfam" id="PF14538">
    <property type="entry name" value="Raptor_N"/>
    <property type="match status" value="1"/>
</dbReference>
<feature type="region of interest" description="Disordered" evidence="5">
    <location>
        <begin position="944"/>
        <end position="1005"/>
    </location>
</feature>
<gene>
    <name evidence="7" type="ORF">AAE3_LOCUS7194</name>
</gene>
<organism evidence="7 8">
    <name type="scientific">Cyclocybe aegerita</name>
    <name type="common">Black poplar mushroom</name>
    <name type="synonym">Agrocybe aegerita</name>
    <dbReference type="NCBI Taxonomy" id="1973307"/>
    <lineage>
        <taxon>Eukaryota</taxon>
        <taxon>Fungi</taxon>
        <taxon>Dikarya</taxon>
        <taxon>Basidiomycota</taxon>
        <taxon>Agaricomycotina</taxon>
        <taxon>Agaricomycetes</taxon>
        <taxon>Agaricomycetidae</taxon>
        <taxon>Agaricales</taxon>
        <taxon>Agaricineae</taxon>
        <taxon>Bolbitiaceae</taxon>
        <taxon>Cyclocybe</taxon>
    </lineage>
</organism>
<evidence type="ECO:0000256" key="5">
    <source>
        <dbReference type="SAM" id="MobiDB-lite"/>
    </source>
</evidence>
<feature type="compositionally biased region" description="Low complexity" evidence="5">
    <location>
        <begin position="50"/>
        <end position="62"/>
    </location>
</feature>
<feature type="repeat" description="WD" evidence="4">
    <location>
        <begin position="1435"/>
        <end position="1477"/>
    </location>
</feature>
<dbReference type="Proteomes" id="UP000467700">
    <property type="component" value="Unassembled WGS sequence"/>
</dbReference>
<dbReference type="PROSITE" id="PS50082">
    <property type="entry name" value="WD_REPEATS_2"/>
    <property type="match status" value="1"/>
</dbReference>
<keyword evidence="3" id="KW-0677">Repeat</keyword>
<dbReference type="InterPro" id="IPR016024">
    <property type="entry name" value="ARM-type_fold"/>
</dbReference>
<sequence length="1579" mass="173972">MSASQGKPAPRSNGPKFAAGGGNWPRVKGAGGRTQSSDSDTERDCRSTSRSDPSSQSQTRSQGQNGYRSPGRVSASAETSPDPAPPIPYWSAKRHLTCGNPTPGPPWSSKNIAWRGSAPGKLKTANAVLVVCLNIDVDPPDIVKTNPCAVLECWVDPHTMPSQKALEAIGSNLQHQFEGLSLKIAYKPLLDPALDELRKFCTTLRKQAKDDAVLFYYNGHGVPKPTSSGELWCFNKGYTQYIPVSLQELQSWLGSPGVYIWDCSAAGNLLTNFNIYAERRDHEVRVAYGGYPEGTQPLLNSLQLAACGANETLPSCPELPADLFTSCLTSPIDIALRYFIMNHHLPNNITTDMIMQLPGDLKDRRTPLGELNWIFTAITDTIAWTTFSRETFTRLYRCDLLIASLFRNFLLAERIMKNYHCTPHTWPPLPPTNTHPLWATWDLAVDTCLRQLPQLLKKSSTHGANGPTMVNIGTTPGRIGSTNREDPNSSAKNAGDKPYVYVPSRFFADQLLAFEVWISRGGSALTKRGPLSLPQHALGKADASPEMPEIDIHADRHLVPRKPPDQLPIVLQVLLSQPHRLRALILLSQFVDLGPWAVHLVLTIGIFPYISKLLQAAGQDLRPVLIFIWARILAVDSSVQTDLYNTQGYKYFSNVLGLKNEDSLPNVSEHKAMCSFILASISRDFPHGQSACWSERVFDNCYDRLEEHDFLLRQWTALCIAQMWDANDEIKVYGVDRGTQDKLIAMLSDDSAEVRCAALYALGTFMGASGSADPNKLGGGGTGTMYQLEERVHFRMEVAVATGATLSIKDDASPMCRKELLVVISCLVKEWRGYFVVCAWIYWEEDRRWRSGTMGHHHHTASAHYHDEDITSAAVAEWLDGFGDDEQLREENRVLLSSFFTIFVVLLDLSVDPYQEVATNAQTIVDYIMALLLESPFTRLESTSLDIPPTAPIDRRGSPHSGGSRTRVQSLQSSPSMSFLPPPSPGGDRPSFPRSETTLSGAAANTVKRTSSFANALKVLTGGIAFPTSDNDGRSSPSLASAFLAGRASEKREEALDVSRPPSPNMNVAQYASPYPAAKDSGSDRGGPPSPRSSQSEPPQLDFLPCHVMEALFEEDMERLRARRKVAGHPRRQHHYQYGHGGDSLPSPSNSTFSMDSSASSVILGLGTGAGIRDVLPLKSNFYDWCAEYFKEPQMRQTEADEPGSVQYNYQVWRQMRNEQVIKETQAQSLVSESCRWDLPVASVSIQGHPLTLAFHSYDQHLIVANESDMISVWDWHHRKRLNYFCNGNAKGSSITALEIINQDVGGIILTAAADGIIRLYRNYDPSLEQGPLQMVSAFRGLNEMVQVRQGSGLVIDWKQSAGTLLVGGDAHAIKVWDAQTETAGLDLDTNSKSPVTSIMTDYGSSQTFVASFGDGGVKVFDRRLDDEDAIVRVYNDHTSWVQNVRWHPKTHGQFISASLDGQVKLFDIRGSDRAITTWNVHPNGLSAFDVHPLAGVFAATSAVTPIYWRAQRVSIQNLTTPLPAYNISTGLNTPPIRGLPSPFIPRTTSLVFHPTEMVYALGAPDGTVRVMGCKLAST</sequence>
<dbReference type="PRINTS" id="PR01547">
    <property type="entry name" value="YEAST176DUF"/>
</dbReference>
<keyword evidence="2 4" id="KW-0853">WD repeat</keyword>
<feature type="compositionally biased region" description="Low complexity" evidence="5">
    <location>
        <begin position="969"/>
        <end position="979"/>
    </location>
</feature>
<dbReference type="PANTHER" id="PTHR12848:SF16">
    <property type="entry name" value="REGULATORY-ASSOCIATED PROTEIN OF MTOR"/>
    <property type="match status" value="1"/>
</dbReference>
<dbReference type="SMART" id="SM00320">
    <property type="entry name" value="WD40"/>
    <property type="match status" value="5"/>
</dbReference>
<evidence type="ECO:0000256" key="3">
    <source>
        <dbReference type="ARBA" id="ARBA00022737"/>
    </source>
</evidence>
<reference evidence="7 8" key="1">
    <citation type="submission" date="2020-01" db="EMBL/GenBank/DDBJ databases">
        <authorList>
            <person name="Gupta K D."/>
        </authorList>
    </citation>
    <scope>NUCLEOTIDE SEQUENCE [LARGE SCALE GENOMIC DNA]</scope>
</reference>
<dbReference type="GO" id="GO:0010506">
    <property type="term" value="P:regulation of autophagy"/>
    <property type="evidence" value="ECO:0007669"/>
    <property type="project" value="TreeGrafter"/>
</dbReference>
<feature type="domain" description="Raptor N-terminal CASPase-like" evidence="6">
    <location>
        <begin position="121"/>
        <end position="274"/>
    </location>
</feature>
<evidence type="ECO:0000256" key="2">
    <source>
        <dbReference type="ARBA" id="ARBA00022574"/>
    </source>
</evidence>
<dbReference type="OrthoDB" id="10262360at2759"/>
<accession>A0A8S0XSJ7</accession>
<dbReference type="InterPro" id="IPR015943">
    <property type="entry name" value="WD40/YVTN_repeat-like_dom_sf"/>
</dbReference>
<feature type="compositionally biased region" description="Basic residues" evidence="5">
    <location>
        <begin position="1126"/>
        <end position="1137"/>
    </location>
</feature>
<dbReference type="GO" id="GO:0005737">
    <property type="term" value="C:cytoplasm"/>
    <property type="evidence" value="ECO:0007669"/>
    <property type="project" value="TreeGrafter"/>
</dbReference>
<dbReference type="InterPro" id="IPR004083">
    <property type="entry name" value="Raptor"/>
</dbReference>
<evidence type="ECO:0000259" key="6">
    <source>
        <dbReference type="SMART" id="SM01302"/>
    </source>
</evidence>
<dbReference type="GO" id="GO:0031929">
    <property type="term" value="P:TOR signaling"/>
    <property type="evidence" value="ECO:0007669"/>
    <property type="project" value="InterPro"/>
</dbReference>
<dbReference type="GO" id="GO:0030307">
    <property type="term" value="P:positive regulation of cell growth"/>
    <property type="evidence" value="ECO:0007669"/>
    <property type="project" value="TreeGrafter"/>
</dbReference>
<dbReference type="Pfam" id="PF00400">
    <property type="entry name" value="WD40"/>
    <property type="match status" value="1"/>
</dbReference>
<feature type="region of interest" description="Disordered" evidence="5">
    <location>
        <begin position="1126"/>
        <end position="1153"/>
    </location>
</feature>
<dbReference type="PANTHER" id="PTHR12848">
    <property type="entry name" value="REGULATORY-ASSOCIATED PROTEIN OF MTOR"/>
    <property type="match status" value="1"/>
</dbReference>
<dbReference type="GO" id="GO:0009267">
    <property type="term" value="P:cellular response to starvation"/>
    <property type="evidence" value="ECO:0007669"/>
    <property type="project" value="TreeGrafter"/>
</dbReference>
<dbReference type="GO" id="GO:0031931">
    <property type="term" value="C:TORC1 complex"/>
    <property type="evidence" value="ECO:0007669"/>
    <property type="project" value="InterPro"/>
</dbReference>
<comment type="caution">
    <text evidence="7">The sequence shown here is derived from an EMBL/GenBank/DDBJ whole genome shotgun (WGS) entry which is preliminary data.</text>
</comment>
<feature type="region of interest" description="Disordered" evidence="5">
    <location>
        <begin position="460"/>
        <end position="494"/>
    </location>
</feature>
<keyword evidence="8" id="KW-1185">Reference proteome</keyword>
<dbReference type="InterPro" id="IPR011989">
    <property type="entry name" value="ARM-like"/>
</dbReference>
<dbReference type="Gene3D" id="2.130.10.10">
    <property type="entry name" value="YVTN repeat-like/Quinoprotein amine dehydrogenase"/>
    <property type="match status" value="2"/>
</dbReference>
<dbReference type="Gene3D" id="1.25.10.10">
    <property type="entry name" value="Leucine-rich Repeat Variant"/>
    <property type="match status" value="1"/>
</dbReference>
<dbReference type="SUPFAM" id="SSF48371">
    <property type="entry name" value="ARM repeat"/>
    <property type="match status" value="1"/>
</dbReference>
<dbReference type="InterPro" id="IPR029347">
    <property type="entry name" value="Raptor_N"/>
</dbReference>
<evidence type="ECO:0000256" key="4">
    <source>
        <dbReference type="PROSITE-ProRule" id="PRU00221"/>
    </source>
</evidence>
<dbReference type="GO" id="GO:0071230">
    <property type="term" value="P:cellular response to amino acid stimulus"/>
    <property type="evidence" value="ECO:0007669"/>
    <property type="project" value="TreeGrafter"/>
</dbReference>
<protein>
    <recommendedName>
        <fullName evidence="6">Raptor N-terminal CASPase-like domain-containing protein</fullName>
    </recommendedName>
</protein>
<dbReference type="GO" id="GO:0030674">
    <property type="term" value="F:protein-macromolecule adaptor activity"/>
    <property type="evidence" value="ECO:0007669"/>
    <property type="project" value="TreeGrafter"/>
</dbReference>
<feature type="compositionally biased region" description="Basic and acidic residues" evidence="5">
    <location>
        <begin position="1048"/>
        <end position="1057"/>
    </location>
</feature>
<feature type="region of interest" description="Disordered" evidence="5">
    <location>
        <begin position="1046"/>
        <end position="1101"/>
    </location>
</feature>
<comment type="similarity">
    <text evidence="1">Belongs to the WD repeat RAPTOR family.</text>
</comment>
<dbReference type="InterPro" id="IPR036322">
    <property type="entry name" value="WD40_repeat_dom_sf"/>
</dbReference>
<evidence type="ECO:0000313" key="8">
    <source>
        <dbReference type="Proteomes" id="UP000467700"/>
    </source>
</evidence>
<proteinExistence type="inferred from homology"/>
<feature type="region of interest" description="Disordered" evidence="5">
    <location>
        <begin position="1"/>
        <end position="110"/>
    </location>
</feature>
<name>A0A8S0XSJ7_CYCAE</name>
<dbReference type="InterPro" id="IPR001680">
    <property type="entry name" value="WD40_rpt"/>
</dbReference>
<dbReference type="SUPFAM" id="SSF50978">
    <property type="entry name" value="WD40 repeat-like"/>
    <property type="match status" value="1"/>
</dbReference>
<feature type="compositionally biased region" description="Basic and acidic residues" evidence="5">
    <location>
        <begin position="40"/>
        <end position="49"/>
    </location>
</feature>
<evidence type="ECO:0000256" key="1">
    <source>
        <dbReference type="ARBA" id="ARBA00009257"/>
    </source>
</evidence>
<evidence type="ECO:0000313" key="7">
    <source>
        <dbReference type="EMBL" id="CAA7264891.1"/>
    </source>
</evidence>
<dbReference type="EMBL" id="CACVBS010000046">
    <property type="protein sequence ID" value="CAA7264891.1"/>
    <property type="molecule type" value="Genomic_DNA"/>
</dbReference>